<dbReference type="SUPFAM" id="SSF53474">
    <property type="entry name" value="alpha/beta-Hydrolases"/>
    <property type="match status" value="1"/>
</dbReference>
<dbReference type="InterPro" id="IPR000073">
    <property type="entry name" value="AB_hydrolase_1"/>
</dbReference>
<dbReference type="EMBL" id="JFBX01000510">
    <property type="protein sequence ID" value="KXH37038.1"/>
    <property type="molecule type" value="Genomic_DNA"/>
</dbReference>
<feature type="domain" description="AB hydrolase-1" evidence="1">
    <location>
        <begin position="34"/>
        <end position="297"/>
    </location>
</feature>
<dbReference type="PANTHER" id="PTHR45763:SF46">
    <property type="entry name" value="AB HYDROLASE-1 DOMAIN-CONTAINING PROTEIN"/>
    <property type="match status" value="1"/>
</dbReference>
<dbReference type="Proteomes" id="UP000070328">
    <property type="component" value="Unassembled WGS sequence"/>
</dbReference>
<dbReference type="Pfam" id="PF12697">
    <property type="entry name" value="Abhydrolase_6"/>
    <property type="match status" value="1"/>
</dbReference>
<dbReference type="PANTHER" id="PTHR45763">
    <property type="entry name" value="HYDROLASE, ALPHA/BETA FOLD FAMILY PROTEIN, EXPRESSED-RELATED"/>
    <property type="match status" value="1"/>
</dbReference>
<keyword evidence="3" id="KW-1185">Reference proteome</keyword>
<evidence type="ECO:0000259" key="1">
    <source>
        <dbReference type="Pfam" id="PF12697"/>
    </source>
</evidence>
<name>A0A135SM89_9PEZI</name>
<protein>
    <recommendedName>
        <fullName evidence="1">AB hydrolase-1 domain-containing protein</fullName>
    </recommendedName>
</protein>
<evidence type="ECO:0000313" key="3">
    <source>
        <dbReference type="Proteomes" id="UP000070328"/>
    </source>
</evidence>
<dbReference type="Gene3D" id="3.40.50.1820">
    <property type="entry name" value="alpha/beta hydrolase"/>
    <property type="match status" value="1"/>
</dbReference>
<reference evidence="2 3" key="1">
    <citation type="submission" date="2014-02" db="EMBL/GenBank/DDBJ databases">
        <title>The genome sequence of Colletotrichum simmondsii CBS122122.</title>
        <authorList>
            <person name="Baroncelli R."/>
            <person name="Thon M.R."/>
        </authorList>
    </citation>
    <scope>NUCLEOTIDE SEQUENCE [LARGE SCALE GENOMIC DNA]</scope>
    <source>
        <strain evidence="2 3">CBS122122</strain>
    </source>
</reference>
<proteinExistence type="predicted"/>
<dbReference type="InterPro" id="IPR029058">
    <property type="entry name" value="AB_hydrolase_fold"/>
</dbReference>
<organism evidence="2 3">
    <name type="scientific">Colletotrichum simmondsii</name>
    <dbReference type="NCBI Taxonomy" id="703756"/>
    <lineage>
        <taxon>Eukaryota</taxon>
        <taxon>Fungi</taxon>
        <taxon>Dikarya</taxon>
        <taxon>Ascomycota</taxon>
        <taxon>Pezizomycotina</taxon>
        <taxon>Sordariomycetes</taxon>
        <taxon>Hypocreomycetidae</taxon>
        <taxon>Glomerellales</taxon>
        <taxon>Glomerellaceae</taxon>
        <taxon>Colletotrichum</taxon>
        <taxon>Colletotrichum acutatum species complex</taxon>
    </lineage>
</organism>
<dbReference type="AlphaFoldDB" id="A0A135SM89"/>
<evidence type="ECO:0000313" key="2">
    <source>
        <dbReference type="EMBL" id="KXH37038.1"/>
    </source>
</evidence>
<comment type="caution">
    <text evidence="2">The sequence shown here is derived from an EMBL/GenBank/DDBJ whole genome shotgun (WGS) entry which is preliminary data.</text>
</comment>
<dbReference type="OrthoDB" id="294702at2759"/>
<sequence>MSKDQSFHLPDGRTLSYTTFGTTPHPTQPTIFHFHGLPGSHHEGQPVHEEATKRVICVVAVTRPGYGGSTFQPNRTILSFPQDVLYLADHLKIQRFAVLGISGGAPYALACLHSIPATRLAGVAIVSGMFPSELGLSGMMLMNRLLFNIAPWSPGLIAFIADWEVGSLARDSEHPERLAQATADAFKSRPVEDREALYADDGKVLQVLEQSTREAFRESGRGFAWEAKLFGSPWGFELKDLVVQEGKLVIWHAGKDVNVPLRMAQEAAGMIRGAELRVVQEEAHISLISRRIGEVVDTLADMLEI</sequence>
<accession>A0A135SM89</accession>
<gene>
    <name evidence="2" type="ORF">CSIM01_14002</name>
</gene>